<feature type="domain" description="BTB" evidence="6">
    <location>
        <begin position="394"/>
        <end position="473"/>
    </location>
</feature>
<dbReference type="Proteomes" id="UP000825935">
    <property type="component" value="Chromosome 23"/>
</dbReference>
<dbReference type="CDD" id="cd18186">
    <property type="entry name" value="BTB_POZ_ZBTB_KLHL-like"/>
    <property type="match status" value="1"/>
</dbReference>
<evidence type="ECO:0000256" key="1">
    <source>
        <dbReference type="ARBA" id="ARBA00004906"/>
    </source>
</evidence>
<dbReference type="PROSITE" id="PS50297">
    <property type="entry name" value="ANK_REP_REGION"/>
    <property type="match status" value="1"/>
</dbReference>
<keyword evidence="3 4" id="KW-0040">ANK repeat</keyword>
<proteinExistence type="predicted"/>
<accession>A0A8T2S372</accession>
<dbReference type="InterPro" id="IPR036770">
    <property type="entry name" value="Ankyrin_rpt-contain_sf"/>
</dbReference>
<evidence type="ECO:0000256" key="5">
    <source>
        <dbReference type="SAM" id="MobiDB-lite"/>
    </source>
</evidence>
<dbReference type="PROSITE" id="PS50088">
    <property type="entry name" value="ANK_REPEAT"/>
    <property type="match status" value="1"/>
</dbReference>
<dbReference type="SMR" id="A0A8T2S372"/>
<dbReference type="InterPro" id="IPR011333">
    <property type="entry name" value="SKP1/BTB/POZ_sf"/>
</dbReference>
<dbReference type="SMART" id="SM00225">
    <property type="entry name" value="BTB"/>
    <property type="match status" value="2"/>
</dbReference>
<dbReference type="GO" id="GO:0005737">
    <property type="term" value="C:cytoplasm"/>
    <property type="evidence" value="ECO:0007669"/>
    <property type="project" value="TreeGrafter"/>
</dbReference>
<feature type="repeat" description="ANK" evidence="4">
    <location>
        <begin position="44"/>
        <end position="71"/>
    </location>
</feature>
<dbReference type="SUPFAM" id="SSF54695">
    <property type="entry name" value="POZ domain"/>
    <property type="match status" value="2"/>
</dbReference>
<dbReference type="FunFam" id="1.25.40.20:FF:000328">
    <property type="entry name" value="BTB/POZ domain-containing protein"/>
    <property type="match status" value="1"/>
</dbReference>
<keyword evidence="8" id="KW-1185">Reference proteome</keyword>
<comment type="pathway">
    <text evidence="1">Protein modification; protein ubiquitination.</text>
</comment>
<comment type="caution">
    <text evidence="7">The sequence shown here is derived from an EMBL/GenBank/DDBJ whole genome shotgun (WGS) entry which is preliminary data.</text>
</comment>
<dbReference type="InterPro" id="IPR044515">
    <property type="entry name" value="ABTB1"/>
</dbReference>
<feature type="compositionally biased region" description="Polar residues" evidence="5">
    <location>
        <begin position="560"/>
        <end position="569"/>
    </location>
</feature>
<protein>
    <recommendedName>
        <fullName evidence="6">BTB domain-containing protein</fullName>
    </recommendedName>
</protein>
<dbReference type="OrthoDB" id="684045at2759"/>
<dbReference type="Pfam" id="PF00651">
    <property type="entry name" value="BTB"/>
    <property type="match status" value="2"/>
</dbReference>
<evidence type="ECO:0000256" key="4">
    <source>
        <dbReference type="PROSITE-ProRule" id="PRU00023"/>
    </source>
</evidence>
<dbReference type="AlphaFoldDB" id="A0A8T2S372"/>
<dbReference type="EMBL" id="CM035428">
    <property type="protein sequence ID" value="KAH7302128.1"/>
    <property type="molecule type" value="Genomic_DNA"/>
</dbReference>
<dbReference type="CDD" id="cd14733">
    <property type="entry name" value="BACK"/>
    <property type="match status" value="1"/>
</dbReference>
<dbReference type="InterPro" id="IPR000210">
    <property type="entry name" value="BTB/POZ_dom"/>
</dbReference>
<evidence type="ECO:0000256" key="3">
    <source>
        <dbReference type="ARBA" id="ARBA00023043"/>
    </source>
</evidence>
<reference evidence="7 8" key="1">
    <citation type="submission" date="2021-08" db="EMBL/GenBank/DDBJ databases">
        <title>WGS assembly of Ceratopteris richardii.</title>
        <authorList>
            <person name="Marchant D.B."/>
            <person name="Chen G."/>
            <person name="Jenkins J."/>
            <person name="Shu S."/>
            <person name="Leebens-Mack J."/>
            <person name="Grimwood J."/>
            <person name="Schmutz J."/>
            <person name="Soltis P."/>
            <person name="Soltis D."/>
            <person name="Chen Z.-H."/>
        </authorList>
    </citation>
    <scope>NUCLEOTIDE SEQUENCE [LARGE SCALE GENOMIC DNA]</scope>
    <source>
        <strain evidence="7">Whitten #5841</strain>
        <tissue evidence="7">Leaf</tissue>
    </source>
</reference>
<evidence type="ECO:0000313" key="8">
    <source>
        <dbReference type="Proteomes" id="UP000825935"/>
    </source>
</evidence>
<dbReference type="GO" id="GO:0000151">
    <property type="term" value="C:ubiquitin ligase complex"/>
    <property type="evidence" value="ECO:0007669"/>
    <property type="project" value="TreeGrafter"/>
</dbReference>
<dbReference type="SUPFAM" id="SSF48403">
    <property type="entry name" value="Ankyrin repeat"/>
    <property type="match status" value="1"/>
</dbReference>
<sequence>MAMSSVMEQETRVHVVDGDLDYLYYADEPEEPPLPRKKVPTGDIYEAARAGDVERLKVLLERGANVNVRDAWDSVALYYACLAGHLDAARMLMERGAICSENTFDGDRCHYAALNLRVRKLLKVFEARPPPLDPLPRSLRELFLSSKSNLRYVEGLQSALHEDNIFLDQSLPSKSFLGDSFSNEFNPDFVMFVHGQPIEAHRAILIARSSYFKSKFEKDWKYKKEVRLSNAKLTFPALFSLIQFFYTDRLDVAVEDMEDLARICKVCGCTGLQTAVEKELLHQKYAEYKHLRNVDDSQRRFILQGSSLPEEERLPCAMRKLLNLSLMKSKGERALSNKSCTMQSSAKINCSTVANNTKISESPEGMLLRSTLCNSAQCSKDNNTSDMVMQDDHADVAFVVEDTMFRSHQVILAARSDYFWARFCRMKGFKENDVELVQTDDVALPVLQENDLNTGTFEHLLEYMYTDQLSRLDPNQAEELFDAASRYLLFPLKKVVADALLPHLESATPAELCHWLLTADMYGVWKLREYCLDTMAVNFKIFSETKEFRRMLCQLPPPSGESSQRTSAPSAPGGESKGNQGNLLDDLRDKWLEAEGAELDKRDESAVQFDRMLEMLVVTAQREAYEEDDSLASVMGELEVA</sequence>
<dbReference type="OMA" id="DMYGVIK"/>
<name>A0A8T2S372_CERRI</name>
<evidence type="ECO:0000313" key="7">
    <source>
        <dbReference type="EMBL" id="KAH7302128.1"/>
    </source>
</evidence>
<keyword evidence="2" id="KW-0677">Repeat</keyword>
<dbReference type="InterPro" id="IPR002110">
    <property type="entry name" value="Ankyrin_rpt"/>
</dbReference>
<evidence type="ECO:0000256" key="2">
    <source>
        <dbReference type="ARBA" id="ARBA00022737"/>
    </source>
</evidence>
<gene>
    <name evidence="7" type="ORF">KP509_23G057900</name>
</gene>
<feature type="region of interest" description="Disordered" evidence="5">
    <location>
        <begin position="553"/>
        <end position="583"/>
    </location>
</feature>
<dbReference type="PANTHER" id="PTHR46231">
    <property type="entry name" value="ANKYRIN REPEAT AND BTB/POZ DOMAIN-CONTAINING PROTEIN 1"/>
    <property type="match status" value="1"/>
</dbReference>
<dbReference type="Gene3D" id="1.25.40.20">
    <property type="entry name" value="Ankyrin repeat-containing domain"/>
    <property type="match status" value="1"/>
</dbReference>
<dbReference type="PROSITE" id="PS50097">
    <property type="entry name" value="BTB"/>
    <property type="match status" value="2"/>
</dbReference>
<evidence type="ECO:0000259" key="6">
    <source>
        <dbReference type="PROSITE" id="PS50097"/>
    </source>
</evidence>
<dbReference type="Pfam" id="PF13637">
    <property type="entry name" value="Ank_4"/>
    <property type="match status" value="1"/>
</dbReference>
<dbReference type="PANTHER" id="PTHR46231:SF1">
    <property type="entry name" value="ANKYRIN REPEAT AND BTB_POZ DOMAIN-CONTAINING PROTEIN 1"/>
    <property type="match status" value="1"/>
</dbReference>
<organism evidence="7 8">
    <name type="scientific">Ceratopteris richardii</name>
    <name type="common">Triangle waterfern</name>
    <dbReference type="NCBI Taxonomy" id="49495"/>
    <lineage>
        <taxon>Eukaryota</taxon>
        <taxon>Viridiplantae</taxon>
        <taxon>Streptophyta</taxon>
        <taxon>Embryophyta</taxon>
        <taxon>Tracheophyta</taxon>
        <taxon>Polypodiopsida</taxon>
        <taxon>Polypodiidae</taxon>
        <taxon>Polypodiales</taxon>
        <taxon>Pteridineae</taxon>
        <taxon>Pteridaceae</taxon>
        <taxon>Parkerioideae</taxon>
        <taxon>Ceratopteris</taxon>
    </lineage>
</organism>
<dbReference type="Gene3D" id="3.30.710.10">
    <property type="entry name" value="Potassium Channel Kv1.1, Chain A"/>
    <property type="match status" value="2"/>
</dbReference>
<feature type="domain" description="BTB" evidence="6">
    <location>
        <begin position="187"/>
        <end position="254"/>
    </location>
</feature>